<protein>
    <submittedName>
        <fullName evidence="1">Uncharacterized protein</fullName>
    </submittedName>
</protein>
<keyword evidence="2" id="KW-1185">Reference proteome</keyword>
<dbReference type="EMBL" id="JBHUEM010000054">
    <property type="protein sequence ID" value="MFD1739271.1"/>
    <property type="molecule type" value="Genomic_DNA"/>
</dbReference>
<dbReference type="RefSeq" id="WP_377930501.1">
    <property type="nucleotide sequence ID" value="NZ_JBHUEM010000054.1"/>
</dbReference>
<reference evidence="2" key="1">
    <citation type="journal article" date="2019" name="Int. J. Syst. Evol. Microbiol.">
        <title>The Global Catalogue of Microorganisms (GCM) 10K type strain sequencing project: providing services to taxonomists for standard genome sequencing and annotation.</title>
        <authorList>
            <consortium name="The Broad Institute Genomics Platform"/>
            <consortium name="The Broad Institute Genome Sequencing Center for Infectious Disease"/>
            <person name="Wu L."/>
            <person name="Ma J."/>
        </authorList>
    </citation>
    <scope>NUCLEOTIDE SEQUENCE [LARGE SCALE GENOMIC DNA]</scope>
    <source>
        <strain evidence="2">CCUG 49339</strain>
    </source>
</reference>
<name>A0ABW4LXH0_9BACI</name>
<comment type="caution">
    <text evidence="1">The sequence shown here is derived from an EMBL/GenBank/DDBJ whole genome shotgun (WGS) entry which is preliminary data.</text>
</comment>
<evidence type="ECO:0000313" key="1">
    <source>
        <dbReference type="EMBL" id="MFD1739271.1"/>
    </source>
</evidence>
<proteinExistence type="predicted"/>
<organism evidence="1 2">
    <name type="scientific">Bacillus salitolerans</name>
    <dbReference type="NCBI Taxonomy" id="1437434"/>
    <lineage>
        <taxon>Bacteria</taxon>
        <taxon>Bacillati</taxon>
        <taxon>Bacillota</taxon>
        <taxon>Bacilli</taxon>
        <taxon>Bacillales</taxon>
        <taxon>Bacillaceae</taxon>
        <taxon>Bacillus</taxon>
    </lineage>
</organism>
<accession>A0ABW4LXH0</accession>
<gene>
    <name evidence="1" type="ORF">ACFSCX_22580</name>
</gene>
<sequence length="128" mass="14693">MTNSYKPNISEGFYPHDAGWTEAGTEATLLVSVPELTGVTSMKVNQFDYAWLFDPAINAYIFCFQINSKAEHAVIFQFEHAGRLLLETEAYERFSIAITSEEFKHIKEETPYLFFENISINRQPLAGW</sequence>
<evidence type="ECO:0000313" key="2">
    <source>
        <dbReference type="Proteomes" id="UP001597214"/>
    </source>
</evidence>
<dbReference type="Proteomes" id="UP001597214">
    <property type="component" value="Unassembled WGS sequence"/>
</dbReference>